<protein>
    <submittedName>
        <fullName evidence="1">Uncharacterized protein</fullName>
    </submittedName>
</protein>
<accession>A0ACC6ALN2</accession>
<organism evidence="1 2">
    <name type="scientific">Nitrobacter winogradskyi</name>
    <name type="common">Nitrobacter agilis</name>
    <dbReference type="NCBI Taxonomy" id="913"/>
    <lineage>
        <taxon>Bacteria</taxon>
        <taxon>Pseudomonadati</taxon>
        <taxon>Pseudomonadota</taxon>
        <taxon>Alphaproteobacteria</taxon>
        <taxon>Hyphomicrobiales</taxon>
        <taxon>Nitrobacteraceae</taxon>
        <taxon>Nitrobacter</taxon>
    </lineage>
</organism>
<dbReference type="EMBL" id="JALJZS010000002">
    <property type="protein sequence ID" value="MCP2000770.1"/>
    <property type="molecule type" value="Genomic_DNA"/>
</dbReference>
<evidence type="ECO:0000313" key="1">
    <source>
        <dbReference type="EMBL" id="MCP2000770.1"/>
    </source>
</evidence>
<reference evidence="1" key="1">
    <citation type="submission" date="2022-03" db="EMBL/GenBank/DDBJ databases">
        <title>Interactions between chemoautotrophic and heterotrophic bacteria.</title>
        <authorList>
            <person name="Santoro A."/>
        </authorList>
    </citation>
    <scope>NUCLEOTIDE SEQUENCE</scope>
    <source>
        <strain evidence="1">Nb-106</strain>
    </source>
</reference>
<evidence type="ECO:0000313" key="2">
    <source>
        <dbReference type="Proteomes" id="UP001205486"/>
    </source>
</evidence>
<comment type="caution">
    <text evidence="1">The sequence shown here is derived from an EMBL/GenBank/DDBJ whole genome shotgun (WGS) entry which is preliminary data.</text>
</comment>
<keyword evidence="2" id="KW-1185">Reference proteome</keyword>
<gene>
    <name evidence="1" type="ORF">J2S34_003218</name>
</gene>
<proteinExistence type="predicted"/>
<sequence>MNLTSTLEKVTTAPLPAATIYLGLLVLLLLITVSSISDLFDKRASVASVQAMLDQFKSAGQQPRKTDLRAPRPQARHFWKARP</sequence>
<name>A0ACC6ALN2_NITWI</name>
<dbReference type="Proteomes" id="UP001205486">
    <property type="component" value="Unassembled WGS sequence"/>
</dbReference>